<dbReference type="Proteomes" id="UP000323664">
    <property type="component" value="Unassembled WGS sequence"/>
</dbReference>
<comment type="similarity">
    <text evidence="1">Belongs to the short-chain dehydrogenases/reductases (SDR) family.</text>
</comment>
<evidence type="ECO:0000313" key="3">
    <source>
        <dbReference type="EMBL" id="KAA8787293.1"/>
    </source>
</evidence>
<accession>A0A5M9X113</accession>
<dbReference type="CDD" id="cd05233">
    <property type="entry name" value="SDR_c"/>
    <property type="match status" value="1"/>
</dbReference>
<dbReference type="InterPro" id="IPR036291">
    <property type="entry name" value="NAD(P)-bd_dom_sf"/>
</dbReference>
<sequence length="256" mass="27572">MGKLKGKVAIVTGAGGGLGSYIALRLAEEGASLMLTDINGSSLEKTVTRCERATFSVLAKTADLSEPEQVKLLIEDTIEKFDTIDILVNLAIAIRTPHSFLEHELDTLDESYRTGLISTWLMMKESYPYLKQGGGKIINFGSGAGYDGLEGYAAYAAIKEGIRALSRVVAREWGKDNINVNVINPGALTDGIHAHLDALPEEQRDPQLLGFKPTAIGRYGDPYEDIAPVVAFLASEDARHITGQTFFVDGGSIINA</sequence>
<dbReference type="GO" id="GO:0016616">
    <property type="term" value="F:oxidoreductase activity, acting on the CH-OH group of donors, NAD or NADP as acceptor"/>
    <property type="evidence" value="ECO:0007669"/>
    <property type="project" value="TreeGrafter"/>
</dbReference>
<comment type="caution">
    <text evidence="3">The sequence shown here is derived from an EMBL/GenBank/DDBJ whole genome shotgun (WGS) entry which is preliminary data.</text>
</comment>
<dbReference type="PANTHER" id="PTHR42760">
    <property type="entry name" value="SHORT-CHAIN DEHYDROGENASES/REDUCTASES FAMILY MEMBER"/>
    <property type="match status" value="1"/>
</dbReference>
<reference evidence="3 4" key="1">
    <citation type="journal article" date="2019" name="J. Ind. Microbiol. Biotechnol.">
        <title>Paenibacillus amylolyticus 27C64 has a diverse set of carbohydrate-active enzymes and complete pectin deconstruction system.</title>
        <authorList>
            <person name="Keggi C."/>
            <person name="Doran-Peterson J."/>
        </authorList>
    </citation>
    <scope>NUCLEOTIDE SEQUENCE [LARGE SCALE GENOMIC DNA]</scope>
    <source>
        <strain evidence="3 4">27C64</strain>
    </source>
</reference>
<keyword evidence="2" id="KW-0560">Oxidoreductase</keyword>
<dbReference type="InterPro" id="IPR002347">
    <property type="entry name" value="SDR_fam"/>
</dbReference>
<dbReference type="SUPFAM" id="SSF51735">
    <property type="entry name" value="NAD(P)-binding Rossmann-fold domains"/>
    <property type="match status" value="1"/>
</dbReference>
<proteinExistence type="inferred from homology"/>
<dbReference type="AlphaFoldDB" id="A0A5M9X113"/>
<dbReference type="Gene3D" id="3.40.50.720">
    <property type="entry name" value="NAD(P)-binding Rossmann-like Domain"/>
    <property type="match status" value="1"/>
</dbReference>
<dbReference type="RefSeq" id="WP_123066966.1">
    <property type="nucleotide sequence ID" value="NZ_RIAS01000020.1"/>
</dbReference>
<protein>
    <submittedName>
        <fullName evidence="3">SDR family oxidoreductase</fullName>
    </submittedName>
</protein>
<dbReference type="Pfam" id="PF13561">
    <property type="entry name" value="adh_short_C2"/>
    <property type="match status" value="1"/>
</dbReference>
<dbReference type="OrthoDB" id="9803333at2"/>
<dbReference type="GO" id="GO:0008206">
    <property type="term" value="P:bile acid metabolic process"/>
    <property type="evidence" value="ECO:0007669"/>
    <property type="project" value="UniProtKB-ARBA"/>
</dbReference>
<organism evidence="3 4">
    <name type="scientific">Paenibacillus amylolyticus</name>
    <dbReference type="NCBI Taxonomy" id="1451"/>
    <lineage>
        <taxon>Bacteria</taxon>
        <taxon>Bacillati</taxon>
        <taxon>Bacillota</taxon>
        <taxon>Bacilli</taxon>
        <taxon>Bacillales</taxon>
        <taxon>Paenibacillaceae</taxon>
        <taxon>Paenibacillus</taxon>
    </lineage>
</organism>
<evidence type="ECO:0000313" key="4">
    <source>
        <dbReference type="Proteomes" id="UP000323664"/>
    </source>
</evidence>
<dbReference type="PRINTS" id="PR00081">
    <property type="entry name" value="GDHRDH"/>
</dbReference>
<evidence type="ECO:0000256" key="2">
    <source>
        <dbReference type="ARBA" id="ARBA00023002"/>
    </source>
</evidence>
<gene>
    <name evidence="3" type="ORF">EC604_26025</name>
</gene>
<dbReference type="EMBL" id="RIAS01000020">
    <property type="protein sequence ID" value="KAA8787293.1"/>
    <property type="molecule type" value="Genomic_DNA"/>
</dbReference>
<name>A0A5M9X113_PAEAM</name>
<evidence type="ECO:0000256" key="1">
    <source>
        <dbReference type="ARBA" id="ARBA00006484"/>
    </source>
</evidence>
<dbReference type="FunFam" id="3.40.50.720:FF:000084">
    <property type="entry name" value="Short-chain dehydrogenase reductase"/>
    <property type="match status" value="1"/>
</dbReference>